<protein>
    <submittedName>
        <fullName evidence="1">Uncharacterized protein</fullName>
    </submittedName>
</protein>
<name>A0A4Q7PCF6_9BACT</name>
<proteinExistence type="predicted"/>
<evidence type="ECO:0000313" key="1">
    <source>
        <dbReference type="EMBL" id="RZS97388.1"/>
    </source>
</evidence>
<organism evidence="1 2">
    <name type="scientific">Cecembia calidifontis</name>
    <dbReference type="NCBI Taxonomy" id="1187080"/>
    <lineage>
        <taxon>Bacteria</taxon>
        <taxon>Pseudomonadati</taxon>
        <taxon>Bacteroidota</taxon>
        <taxon>Cytophagia</taxon>
        <taxon>Cytophagales</taxon>
        <taxon>Cyclobacteriaceae</taxon>
        <taxon>Cecembia</taxon>
    </lineage>
</organism>
<evidence type="ECO:0000313" key="2">
    <source>
        <dbReference type="Proteomes" id="UP000292209"/>
    </source>
</evidence>
<accession>A0A4Q7PCF6</accession>
<comment type="caution">
    <text evidence="1">The sequence shown here is derived from an EMBL/GenBank/DDBJ whole genome shotgun (WGS) entry which is preliminary data.</text>
</comment>
<keyword evidence="2" id="KW-1185">Reference proteome</keyword>
<dbReference type="Proteomes" id="UP000292209">
    <property type="component" value="Unassembled WGS sequence"/>
</dbReference>
<reference evidence="1 2" key="1">
    <citation type="submission" date="2019-02" db="EMBL/GenBank/DDBJ databases">
        <title>Genomic Encyclopedia of Archaeal and Bacterial Type Strains, Phase II (KMG-II): from individual species to whole genera.</title>
        <authorList>
            <person name="Goeker M."/>
        </authorList>
    </citation>
    <scope>NUCLEOTIDE SEQUENCE [LARGE SCALE GENOMIC DNA]</scope>
    <source>
        <strain evidence="1 2">DSM 21411</strain>
    </source>
</reference>
<dbReference type="AlphaFoldDB" id="A0A4Q7PCF6"/>
<gene>
    <name evidence="1" type="ORF">BC751_2994</name>
</gene>
<sequence>MRFLIILIFIDIGYSWILIKNRGKLYENSVSRMIADNHKNLSINTKIKKYGEHKNYGQFKWPIEN</sequence>
<dbReference type="EMBL" id="SGXG01000001">
    <property type="protein sequence ID" value="RZS97388.1"/>
    <property type="molecule type" value="Genomic_DNA"/>
</dbReference>